<reference evidence="9 10" key="1">
    <citation type="journal article" date="2021" name="Nat. Plants">
        <title>The Taxus genome provides insights into paclitaxel biosynthesis.</title>
        <authorList>
            <person name="Xiong X."/>
            <person name="Gou J."/>
            <person name="Liao Q."/>
            <person name="Li Y."/>
            <person name="Zhou Q."/>
            <person name="Bi G."/>
            <person name="Li C."/>
            <person name="Du R."/>
            <person name="Wang X."/>
            <person name="Sun T."/>
            <person name="Guo L."/>
            <person name="Liang H."/>
            <person name="Lu P."/>
            <person name="Wu Y."/>
            <person name="Zhang Z."/>
            <person name="Ro D.K."/>
            <person name="Shang Y."/>
            <person name="Huang S."/>
            <person name="Yan J."/>
        </authorList>
    </citation>
    <scope>NUCLEOTIDE SEQUENCE [LARGE SCALE GENOMIC DNA]</scope>
    <source>
        <strain evidence="9">Ta-2019</strain>
    </source>
</reference>
<dbReference type="InterPro" id="IPR016024">
    <property type="entry name" value="ARM-type_fold"/>
</dbReference>
<dbReference type="Gene3D" id="1.25.10.10">
    <property type="entry name" value="Leucine-rich Repeat Variant"/>
    <property type="match status" value="1"/>
</dbReference>
<dbReference type="SMART" id="SM00185">
    <property type="entry name" value="ARM"/>
    <property type="match status" value="3"/>
</dbReference>
<comment type="pathway">
    <text evidence="2">Protein modification; protein ubiquitination.</text>
</comment>
<dbReference type="EMBL" id="JAHRHJ020000001">
    <property type="protein sequence ID" value="KAH9331870.1"/>
    <property type="molecule type" value="Genomic_DNA"/>
</dbReference>
<evidence type="ECO:0000256" key="5">
    <source>
        <dbReference type="ARBA" id="ARBA00022737"/>
    </source>
</evidence>
<dbReference type="InterPro" id="IPR000225">
    <property type="entry name" value="Armadillo"/>
</dbReference>
<dbReference type="PROSITE" id="PS50176">
    <property type="entry name" value="ARM_REPEAT"/>
    <property type="match status" value="2"/>
</dbReference>
<dbReference type="InterPro" id="IPR045210">
    <property type="entry name" value="RING-Ubox_PUB"/>
</dbReference>
<feature type="repeat" description="ARM" evidence="7">
    <location>
        <begin position="328"/>
        <end position="370"/>
    </location>
</feature>
<feature type="repeat" description="ARM" evidence="7">
    <location>
        <begin position="246"/>
        <end position="288"/>
    </location>
</feature>
<feature type="domain" description="U-box" evidence="8">
    <location>
        <begin position="101"/>
        <end position="175"/>
    </location>
</feature>
<dbReference type="PANTHER" id="PTHR23315:SF253">
    <property type="entry name" value="U-BOX DOMAIN-CONTAINING PROTEIN 9"/>
    <property type="match status" value="1"/>
</dbReference>
<dbReference type="FunFam" id="3.30.40.10:FF:000114">
    <property type="entry name" value="RING-type E3 ubiquitin transferase"/>
    <property type="match status" value="1"/>
</dbReference>
<dbReference type="OMA" id="VIGHKCD"/>
<dbReference type="CDD" id="cd16664">
    <property type="entry name" value="RING-Ubox_PUB"/>
    <property type="match status" value="1"/>
</dbReference>
<accession>A0AA38H1R7</accession>
<dbReference type="AlphaFoldDB" id="A0AA38H1R7"/>
<evidence type="ECO:0000256" key="1">
    <source>
        <dbReference type="ARBA" id="ARBA00000900"/>
    </source>
</evidence>
<evidence type="ECO:0000256" key="6">
    <source>
        <dbReference type="ARBA" id="ARBA00022786"/>
    </source>
</evidence>
<evidence type="ECO:0000256" key="3">
    <source>
        <dbReference type="ARBA" id="ARBA00012483"/>
    </source>
</evidence>
<evidence type="ECO:0000313" key="10">
    <source>
        <dbReference type="Proteomes" id="UP000824469"/>
    </source>
</evidence>
<gene>
    <name evidence="9" type="ORF">KI387_003978</name>
</gene>
<comment type="caution">
    <text evidence="9">The sequence shown here is derived from an EMBL/GenBank/DDBJ whole genome shotgun (WGS) entry which is preliminary data.</text>
</comment>
<proteinExistence type="predicted"/>
<dbReference type="PANTHER" id="PTHR23315">
    <property type="entry name" value="U BOX DOMAIN-CONTAINING"/>
    <property type="match status" value="1"/>
</dbReference>
<name>A0AA38H1R7_TAXCH</name>
<protein>
    <recommendedName>
        <fullName evidence="3">RING-type E3 ubiquitin transferase</fullName>
        <ecNumber evidence="3">2.3.2.27</ecNumber>
    </recommendedName>
</protein>
<keyword evidence="6" id="KW-0833">Ubl conjugation pathway</keyword>
<dbReference type="Gene3D" id="3.30.40.10">
    <property type="entry name" value="Zinc/RING finger domain, C3HC4 (zinc finger)"/>
    <property type="match status" value="1"/>
</dbReference>
<evidence type="ECO:0000259" key="8">
    <source>
        <dbReference type="PROSITE" id="PS51698"/>
    </source>
</evidence>
<dbReference type="GO" id="GO:0016567">
    <property type="term" value="P:protein ubiquitination"/>
    <property type="evidence" value="ECO:0007669"/>
    <property type="project" value="InterPro"/>
</dbReference>
<dbReference type="PROSITE" id="PS51698">
    <property type="entry name" value="U_BOX"/>
    <property type="match status" value="1"/>
</dbReference>
<keyword evidence="10" id="KW-1185">Reference proteome</keyword>
<evidence type="ECO:0000313" key="9">
    <source>
        <dbReference type="EMBL" id="KAH9331870.1"/>
    </source>
</evidence>
<comment type="catalytic activity">
    <reaction evidence="1">
        <text>S-ubiquitinyl-[E2 ubiquitin-conjugating enzyme]-L-cysteine + [acceptor protein]-L-lysine = [E2 ubiquitin-conjugating enzyme]-L-cysteine + N(6)-ubiquitinyl-[acceptor protein]-L-lysine.</text>
        <dbReference type="EC" id="2.3.2.27"/>
    </reaction>
</comment>
<evidence type="ECO:0000256" key="7">
    <source>
        <dbReference type="PROSITE-ProRule" id="PRU00259"/>
    </source>
</evidence>
<sequence>MTIALYHMDNSHSRGLPLPPSHNSVKVNKHMFRSTSEVKRELKKLVHLVTKEEEEEEECRAELYEEICENAQALKEHKCRKAQAATASKSRSFSEQLDSIPVPDCFVCPISSELMKDPVILATGQTYDRPFIQAWLDAGHSTCPKTQQVLPQLILTPNYLVRTMIEQWCQWHGLEQQSPIKNPNANANANGNDGMTQQERKYASVLVDKLSDKKKRQLQQREAVRELRALTRKKSSHRAYVAQETEAIPALIPLLLSLDSETQEHAVTTLLNLSIHDANKKVIVEQGAVQPMVEVLRSGSMAARENAAAALFSLSAIEDNKVVIGTSGAIPALVELLREGNRRGKTDAASALFNLCICQGNRGKCVRAGVVP</sequence>
<dbReference type="SUPFAM" id="SSF57850">
    <property type="entry name" value="RING/U-box"/>
    <property type="match status" value="1"/>
</dbReference>
<dbReference type="SMART" id="SM00504">
    <property type="entry name" value="Ubox"/>
    <property type="match status" value="1"/>
</dbReference>
<dbReference type="InterPro" id="IPR058678">
    <property type="entry name" value="ARM_PUB"/>
</dbReference>
<dbReference type="Proteomes" id="UP000824469">
    <property type="component" value="Unassembled WGS sequence"/>
</dbReference>
<keyword evidence="4" id="KW-0808">Transferase</keyword>
<dbReference type="InterPro" id="IPR011989">
    <property type="entry name" value="ARM-like"/>
</dbReference>
<dbReference type="InterPro" id="IPR013083">
    <property type="entry name" value="Znf_RING/FYVE/PHD"/>
</dbReference>
<dbReference type="SUPFAM" id="SSF48371">
    <property type="entry name" value="ARM repeat"/>
    <property type="match status" value="1"/>
</dbReference>
<evidence type="ECO:0000256" key="2">
    <source>
        <dbReference type="ARBA" id="ARBA00004906"/>
    </source>
</evidence>
<keyword evidence="5" id="KW-0677">Repeat</keyword>
<evidence type="ECO:0000256" key="4">
    <source>
        <dbReference type="ARBA" id="ARBA00022679"/>
    </source>
</evidence>
<dbReference type="Pfam" id="PF25598">
    <property type="entry name" value="ARM_PUB"/>
    <property type="match status" value="1"/>
</dbReference>
<dbReference type="GO" id="GO:0061630">
    <property type="term" value="F:ubiquitin protein ligase activity"/>
    <property type="evidence" value="ECO:0007669"/>
    <property type="project" value="UniProtKB-EC"/>
</dbReference>
<feature type="non-terminal residue" evidence="9">
    <location>
        <position position="372"/>
    </location>
</feature>
<dbReference type="EC" id="2.3.2.27" evidence="3"/>
<dbReference type="InterPro" id="IPR003613">
    <property type="entry name" value="Ubox_domain"/>
</dbReference>
<organism evidence="9 10">
    <name type="scientific">Taxus chinensis</name>
    <name type="common">Chinese yew</name>
    <name type="synonym">Taxus wallichiana var. chinensis</name>
    <dbReference type="NCBI Taxonomy" id="29808"/>
    <lineage>
        <taxon>Eukaryota</taxon>
        <taxon>Viridiplantae</taxon>
        <taxon>Streptophyta</taxon>
        <taxon>Embryophyta</taxon>
        <taxon>Tracheophyta</taxon>
        <taxon>Spermatophyta</taxon>
        <taxon>Pinopsida</taxon>
        <taxon>Pinidae</taxon>
        <taxon>Conifers II</taxon>
        <taxon>Cupressales</taxon>
        <taxon>Taxaceae</taxon>
        <taxon>Taxus</taxon>
    </lineage>
</organism>
<dbReference type="Pfam" id="PF04564">
    <property type="entry name" value="U-box"/>
    <property type="match status" value="1"/>
</dbReference>